<reference evidence="1" key="1">
    <citation type="submission" date="2019-03" db="EMBL/GenBank/DDBJ databases">
        <authorList>
            <person name="Mank J."/>
            <person name="Almeida P."/>
        </authorList>
    </citation>
    <scope>NUCLEOTIDE SEQUENCE</scope>
    <source>
        <strain evidence="1">78183</strain>
    </source>
</reference>
<dbReference type="EMBL" id="CAADRP010001024">
    <property type="protein sequence ID" value="VFU34617.1"/>
    <property type="molecule type" value="Genomic_DNA"/>
</dbReference>
<name>A0A6N2LGM7_SALVM</name>
<protein>
    <submittedName>
        <fullName evidence="1">Uncharacterized protein</fullName>
    </submittedName>
</protein>
<dbReference type="AlphaFoldDB" id="A0A6N2LGM7"/>
<sequence length="64" mass="6642">MPEVPSYCKTVLIGAFPAMPGKDGWVTSSQLASPSMSTNTEGITQEGDSKITCAIKYGTSLADA</sequence>
<organism evidence="1">
    <name type="scientific">Salix viminalis</name>
    <name type="common">Common osier</name>
    <name type="synonym">Basket willow</name>
    <dbReference type="NCBI Taxonomy" id="40686"/>
    <lineage>
        <taxon>Eukaryota</taxon>
        <taxon>Viridiplantae</taxon>
        <taxon>Streptophyta</taxon>
        <taxon>Embryophyta</taxon>
        <taxon>Tracheophyta</taxon>
        <taxon>Spermatophyta</taxon>
        <taxon>Magnoliopsida</taxon>
        <taxon>eudicotyledons</taxon>
        <taxon>Gunneridae</taxon>
        <taxon>Pentapetalae</taxon>
        <taxon>rosids</taxon>
        <taxon>fabids</taxon>
        <taxon>Malpighiales</taxon>
        <taxon>Salicaceae</taxon>
        <taxon>Saliceae</taxon>
        <taxon>Salix</taxon>
    </lineage>
</organism>
<gene>
    <name evidence="1" type="ORF">SVIM_LOCUS166775</name>
</gene>
<evidence type="ECO:0000313" key="1">
    <source>
        <dbReference type="EMBL" id="VFU34617.1"/>
    </source>
</evidence>
<proteinExistence type="predicted"/>
<accession>A0A6N2LGM7</accession>